<dbReference type="AlphaFoldDB" id="A0A9W9ZZH0"/>
<dbReference type="Proteomes" id="UP001163046">
    <property type="component" value="Unassembled WGS sequence"/>
</dbReference>
<proteinExistence type="predicted"/>
<sequence>MSTNPAYPPGSDGSQPPYPAQQPMSQYPPSTAPAYGSAGGFNSAFNPGYPPPVETVPSNPAFPPPPSYEASVGTGKPANPDTYGNYSYQTQPIPPMPRPATQQLMPRLMWSMDDQMNPSSLASSALATNPSGSV</sequence>
<feature type="region of interest" description="Disordered" evidence="1">
    <location>
        <begin position="115"/>
        <end position="134"/>
    </location>
</feature>
<reference evidence="2" key="1">
    <citation type="submission" date="2023-01" db="EMBL/GenBank/DDBJ databases">
        <title>Genome assembly of the deep-sea coral Lophelia pertusa.</title>
        <authorList>
            <person name="Herrera S."/>
            <person name="Cordes E."/>
        </authorList>
    </citation>
    <scope>NUCLEOTIDE SEQUENCE</scope>
    <source>
        <strain evidence="2">USNM1676648</strain>
        <tissue evidence="2">Polyp</tissue>
    </source>
</reference>
<feature type="compositionally biased region" description="Polar residues" evidence="1">
    <location>
        <begin position="82"/>
        <end position="91"/>
    </location>
</feature>
<comment type="caution">
    <text evidence="2">The sequence shown here is derived from an EMBL/GenBank/DDBJ whole genome shotgun (WGS) entry which is preliminary data.</text>
</comment>
<evidence type="ECO:0000313" key="3">
    <source>
        <dbReference type="Proteomes" id="UP001163046"/>
    </source>
</evidence>
<name>A0A9W9ZZH0_9CNID</name>
<protein>
    <submittedName>
        <fullName evidence="2">Uncharacterized protein</fullName>
    </submittedName>
</protein>
<accession>A0A9W9ZZH0</accession>
<gene>
    <name evidence="2" type="ORF">OS493_028015</name>
</gene>
<evidence type="ECO:0000256" key="1">
    <source>
        <dbReference type="SAM" id="MobiDB-lite"/>
    </source>
</evidence>
<evidence type="ECO:0000313" key="2">
    <source>
        <dbReference type="EMBL" id="KAJ7389963.1"/>
    </source>
</evidence>
<feature type="region of interest" description="Disordered" evidence="1">
    <location>
        <begin position="1"/>
        <end position="101"/>
    </location>
</feature>
<feature type="compositionally biased region" description="Pro residues" evidence="1">
    <location>
        <begin position="48"/>
        <end position="67"/>
    </location>
</feature>
<keyword evidence="3" id="KW-1185">Reference proteome</keyword>
<dbReference type="EMBL" id="MU825422">
    <property type="protein sequence ID" value="KAJ7389963.1"/>
    <property type="molecule type" value="Genomic_DNA"/>
</dbReference>
<organism evidence="2 3">
    <name type="scientific">Desmophyllum pertusum</name>
    <dbReference type="NCBI Taxonomy" id="174260"/>
    <lineage>
        <taxon>Eukaryota</taxon>
        <taxon>Metazoa</taxon>
        <taxon>Cnidaria</taxon>
        <taxon>Anthozoa</taxon>
        <taxon>Hexacorallia</taxon>
        <taxon>Scleractinia</taxon>
        <taxon>Caryophylliina</taxon>
        <taxon>Caryophylliidae</taxon>
        <taxon>Desmophyllum</taxon>
    </lineage>
</organism>